<evidence type="ECO:0000256" key="3">
    <source>
        <dbReference type="ARBA" id="ARBA00023136"/>
    </source>
</evidence>
<dbReference type="Gene3D" id="2.40.160.10">
    <property type="entry name" value="Porin"/>
    <property type="match status" value="1"/>
</dbReference>
<dbReference type="Proteomes" id="UP000694232">
    <property type="component" value="Chromosome 2"/>
</dbReference>
<dbReference type="PANTHER" id="PTHR34501">
    <property type="entry name" value="PROTEIN YDDL-RELATED"/>
    <property type="match status" value="1"/>
</dbReference>
<evidence type="ECO:0000259" key="5">
    <source>
        <dbReference type="Pfam" id="PF13609"/>
    </source>
</evidence>
<dbReference type="RefSeq" id="WP_136483733.1">
    <property type="nucleotide sequence ID" value="NZ_CP076642.1"/>
</dbReference>
<evidence type="ECO:0000313" key="6">
    <source>
        <dbReference type="EMBL" id="QXO15596.1"/>
    </source>
</evidence>
<dbReference type="EMBL" id="CP076642">
    <property type="protein sequence ID" value="QXO15596.1"/>
    <property type="molecule type" value="Genomic_DNA"/>
</dbReference>
<organism evidence="6 7">
    <name type="scientific">Vibrio ostreae</name>
    <dbReference type="NCBI Taxonomy" id="2841925"/>
    <lineage>
        <taxon>Bacteria</taxon>
        <taxon>Pseudomonadati</taxon>
        <taxon>Pseudomonadota</taxon>
        <taxon>Gammaproteobacteria</taxon>
        <taxon>Vibrionales</taxon>
        <taxon>Vibrionaceae</taxon>
        <taxon>Vibrio</taxon>
    </lineage>
</organism>
<dbReference type="AlphaFoldDB" id="A0A975U7B1"/>
<name>A0A975U7B1_9VIBR</name>
<dbReference type="KEGG" id="vos:KNV97_04045"/>
<keyword evidence="7" id="KW-1185">Reference proteome</keyword>
<dbReference type="Pfam" id="PF13609">
    <property type="entry name" value="Porin_4"/>
    <property type="match status" value="1"/>
</dbReference>
<accession>A0A975U7B1</accession>
<proteinExistence type="predicted"/>
<dbReference type="CDD" id="cd00342">
    <property type="entry name" value="gram_neg_porins"/>
    <property type="match status" value="1"/>
</dbReference>
<dbReference type="PANTHER" id="PTHR34501:SF2">
    <property type="entry name" value="OUTER MEMBRANE PORIN F-RELATED"/>
    <property type="match status" value="1"/>
</dbReference>
<dbReference type="GO" id="GO:0015288">
    <property type="term" value="F:porin activity"/>
    <property type="evidence" value="ECO:0007669"/>
    <property type="project" value="InterPro"/>
</dbReference>
<keyword evidence="2 4" id="KW-0732">Signal</keyword>
<dbReference type="InterPro" id="IPR033900">
    <property type="entry name" value="Gram_neg_porin_domain"/>
</dbReference>
<gene>
    <name evidence="6" type="ORF">KNV97_04045</name>
</gene>
<comment type="subcellular location">
    <subcellularLocation>
        <location evidence="1">Cell outer membrane</location>
        <topology evidence="1">Multi-pass membrane protein</topology>
    </subcellularLocation>
</comment>
<dbReference type="InterPro" id="IPR023614">
    <property type="entry name" value="Porin_dom_sf"/>
</dbReference>
<evidence type="ECO:0000256" key="1">
    <source>
        <dbReference type="ARBA" id="ARBA00004571"/>
    </source>
</evidence>
<sequence>MKQAAVAIAVFAALASGSAMAATVYKADGTELKVGGRMEFRGDFNGTTKGEEIEGTMKNKSRMRLNVKGETELANEMKGFAVWEAEQGVNSSADNDEESDFDQRYMYVGLKGHFGAVSFGRQDSAGVQISNMSDIATFTGDQKAFINSGNEQINNTIAYGYEFDAVSLKASYIAGEEKDTDGFGISAIYNTPFGLDIGLGYSFNDNGEGNGSADQVIAGLGYTIDQLYLAATYTTGDLDDDANQEFDGVELVAQYKLTKEFRMIAAYQKQTEETNGVDEDTADFFELTGRYDFNKNFRGYLSYMLNNLDEEDTGYDVNDTVRLGLRYDF</sequence>
<protein>
    <submittedName>
        <fullName evidence="6">Porin</fullName>
    </submittedName>
</protein>
<dbReference type="InterPro" id="IPR050298">
    <property type="entry name" value="Gram-neg_bact_OMP"/>
</dbReference>
<evidence type="ECO:0000313" key="7">
    <source>
        <dbReference type="Proteomes" id="UP000694232"/>
    </source>
</evidence>
<feature type="signal peptide" evidence="4">
    <location>
        <begin position="1"/>
        <end position="21"/>
    </location>
</feature>
<dbReference type="GO" id="GO:0009279">
    <property type="term" value="C:cell outer membrane"/>
    <property type="evidence" value="ECO:0007669"/>
    <property type="project" value="UniProtKB-SubCell"/>
</dbReference>
<reference evidence="6" key="1">
    <citation type="submission" date="2021-06" db="EMBL/GenBank/DDBJ databases">
        <title>Vibrio nov. sp., novel gut bacterium isolated from Yellow Sea oyster.</title>
        <authorList>
            <person name="Muhammad N."/>
            <person name="Nguyen T.H."/>
            <person name="Lee Y.-J."/>
            <person name="Ko J."/>
            <person name="Kim S.-G."/>
        </authorList>
    </citation>
    <scope>NUCLEOTIDE SEQUENCE</scope>
    <source>
        <strain evidence="6">OG9-811</strain>
    </source>
</reference>
<evidence type="ECO:0000256" key="4">
    <source>
        <dbReference type="SAM" id="SignalP"/>
    </source>
</evidence>
<keyword evidence="3" id="KW-0472">Membrane</keyword>
<evidence type="ECO:0000256" key="2">
    <source>
        <dbReference type="ARBA" id="ARBA00022729"/>
    </source>
</evidence>
<feature type="chain" id="PRO_5038045061" evidence="4">
    <location>
        <begin position="22"/>
        <end position="329"/>
    </location>
</feature>
<feature type="domain" description="Porin" evidence="5">
    <location>
        <begin position="9"/>
        <end position="307"/>
    </location>
</feature>
<dbReference type="SUPFAM" id="SSF56935">
    <property type="entry name" value="Porins"/>
    <property type="match status" value="1"/>
</dbReference>